<evidence type="ECO:0000313" key="7">
    <source>
        <dbReference type="EMBL" id="KAF2814425.1"/>
    </source>
</evidence>
<feature type="region of interest" description="Disordered" evidence="5">
    <location>
        <begin position="790"/>
        <end position="811"/>
    </location>
</feature>
<dbReference type="Gene3D" id="3.40.1090.10">
    <property type="entry name" value="Cytosolic phospholipase A2 catalytic domain"/>
    <property type="match status" value="1"/>
</dbReference>
<evidence type="ECO:0000256" key="2">
    <source>
        <dbReference type="ARBA" id="ARBA00022963"/>
    </source>
</evidence>
<evidence type="ECO:0000256" key="1">
    <source>
        <dbReference type="ARBA" id="ARBA00022801"/>
    </source>
</evidence>
<keyword evidence="3" id="KW-0443">Lipid metabolism</keyword>
<dbReference type="GO" id="GO:0016042">
    <property type="term" value="P:lipid catabolic process"/>
    <property type="evidence" value="ECO:0007669"/>
    <property type="project" value="UniProtKB-KW"/>
</dbReference>
<keyword evidence="2" id="KW-0442">Lipid degradation</keyword>
<feature type="compositionally biased region" description="Polar residues" evidence="5">
    <location>
        <begin position="1094"/>
        <end position="1103"/>
    </location>
</feature>
<dbReference type="GO" id="GO:0046486">
    <property type="term" value="P:glycerolipid metabolic process"/>
    <property type="evidence" value="ECO:0007669"/>
    <property type="project" value="UniProtKB-ARBA"/>
</dbReference>
<feature type="region of interest" description="Disordered" evidence="5">
    <location>
        <begin position="1017"/>
        <end position="1242"/>
    </location>
</feature>
<name>A0A6A6Z2M0_9PEZI</name>
<dbReference type="OrthoDB" id="194358at2759"/>
<evidence type="ECO:0000259" key="6">
    <source>
        <dbReference type="PROSITE" id="PS51635"/>
    </source>
</evidence>
<sequence>MATYNGHMNETTDQCKDCGRSSKSVRYCVDCDSHTCGTCWNQIMVHKPGRTNRDGMPHEKIDYRVYDRLNRILHPRSDEHFEQLHDVDRDTMWFGMTRDQSGYPMLIDGDIYASLMAQAPKSERIKYPQLVSFIGQKGGQLSFSNCYTTNSSIGAGKSTLIKMLIGLQECRLDSSLKPSFPSPVVGSPLQETMLEIPVAGRRSRRRLASSLISGRARMLEWANTADKKTKQFAVTELYPRILYTFSDVVVFVLRNARTFQSTALTKLVEWDAASLEKSINQPTLPHAITAVNATEIGVNNKEWNVEYATQSLLDSVGDSLGRPNGVPALIKHANKWRNKGKEIHSVLDLIHCYYSSFSVVRIPVGGRYSLLEDQINKLQKRVRLCCEVSYDTKSKARMISNSDELNVYLQLAYDHFAKRLDTPFNFFEVSLKNNPIPLDFGGHILQLAVSIQLYRPEREINENHLIFEDMSSVVASSVSLDCVRFHRKGMPTIALHRLKNNFSNESKGLSQELFKEYERFFDYALREFCAMHLPCEFSNHKGKCVNMSSRHNPKGHQNERGKIIAAGKHQSGFIAEEYSDEWMDCLEREVVNCQKKLQDSDNEERILEIHHRQLNESYRSPSASSSLRSYSLYCLRQSYGKRVAKFVIKMESCLMHSYETRNLVSFNSSLNMLVGGIRGIVELEVLRAIQVDPGNQIPIRAFFDLMVGRRLCPLTNAFTPREFHGVPGLEQIAIPKHGSKYRNSPLQKALQNALGLDRLFRGCHEDEHKYETKVAVTATDETGRKAITLGNYSRPDASRGNRRRSNYEFPRPDDPFTELTLWEAAAATSAAPPYFEPFIHSCTGRTYLDGAFYNNNPVRVVHRERKLLWPDLNGKHPDILLSLGTSQHESMIRRELETVQGRSEARNGKICCRFEDNPPYLRALGDFLHLQQRRDFQPYFEVEEDNVQAEIRKIVISEGSIQRMQTHAAFELDVGDMKVSKRTAQVSISLFLGSKAVGKTPISGFPRQLMIEDSAKFAQPPPDETEPENLVPKKKSRRSRTSTGMDATPFHQRTASGESERDLSQPAQGTGNRRPQVQNARSSEADSRAARYSKQPQTQNTGDFQELSRHNSIFTVESSRTATTASELAPGRTSSRDFRPEGRTRAMPLPENPQLTQLRPDVRGLQHTESSTVPSAPGKLTRRATSDGVPDENETHSRRQSPLRALRGRKISMKDLTQDRPPASVPRRNNIRGAIPEDEPGWESALPQASEFESKQVNPASHVRRGKGQLSINPRERCFRVNLTSLEGLDLENHGIIGRNLVGHRLPRLKKIPQSYLEGKTEGIPSIQRNPSSPNDLNIGKTWNTVLKSELRNRNNQEESFCPDNLHR</sequence>
<dbReference type="PANTHER" id="PTHR24185">
    <property type="entry name" value="CALCIUM-INDEPENDENT PHOSPHOLIPASE A2-GAMMA"/>
    <property type="match status" value="1"/>
</dbReference>
<feature type="compositionally biased region" description="Polar residues" evidence="5">
    <location>
        <begin position="1110"/>
        <end position="1126"/>
    </location>
</feature>
<proteinExistence type="predicted"/>
<feature type="compositionally biased region" description="Polar residues" evidence="5">
    <location>
        <begin position="1065"/>
        <end position="1079"/>
    </location>
</feature>
<evidence type="ECO:0000313" key="9">
    <source>
        <dbReference type="RefSeq" id="XP_033581389.1"/>
    </source>
</evidence>
<keyword evidence="8" id="KW-1185">Reference proteome</keyword>
<feature type="region of interest" description="Disordered" evidence="5">
    <location>
        <begin position="1320"/>
        <end position="1339"/>
    </location>
</feature>
<evidence type="ECO:0000256" key="3">
    <source>
        <dbReference type="ARBA" id="ARBA00023098"/>
    </source>
</evidence>
<reference evidence="7 9" key="1">
    <citation type="journal article" date="2020" name="Stud. Mycol.">
        <title>101 Dothideomycetes genomes: a test case for predicting lifestyles and emergence of pathogens.</title>
        <authorList>
            <person name="Haridas S."/>
            <person name="Albert R."/>
            <person name="Binder M."/>
            <person name="Bloem J."/>
            <person name="Labutti K."/>
            <person name="Salamov A."/>
            <person name="Andreopoulos B."/>
            <person name="Baker S."/>
            <person name="Barry K."/>
            <person name="Bills G."/>
            <person name="Bluhm B."/>
            <person name="Cannon C."/>
            <person name="Castanera R."/>
            <person name="Culley D."/>
            <person name="Daum C."/>
            <person name="Ezra D."/>
            <person name="Gonzalez J."/>
            <person name="Henrissat B."/>
            <person name="Kuo A."/>
            <person name="Liang C."/>
            <person name="Lipzen A."/>
            <person name="Lutzoni F."/>
            <person name="Magnuson J."/>
            <person name="Mondo S."/>
            <person name="Nolan M."/>
            <person name="Ohm R."/>
            <person name="Pangilinan J."/>
            <person name="Park H.-J."/>
            <person name="Ramirez L."/>
            <person name="Alfaro M."/>
            <person name="Sun H."/>
            <person name="Tritt A."/>
            <person name="Yoshinaga Y."/>
            <person name="Zwiers L.-H."/>
            <person name="Turgeon B."/>
            <person name="Goodwin S."/>
            <person name="Spatafora J."/>
            <person name="Crous P."/>
            <person name="Grigoriev I."/>
        </authorList>
    </citation>
    <scope>NUCLEOTIDE SEQUENCE</scope>
    <source>
        <strain evidence="7 9">CBS 304.34</strain>
    </source>
</reference>
<evidence type="ECO:0000313" key="8">
    <source>
        <dbReference type="Proteomes" id="UP000504636"/>
    </source>
</evidence>
<dbReference type="GO" id="GO:0016020">
    <property type="term" value="C:membrane"/>
    <property type="evidence" value="ECO:0007669"/>
    <property type="project" value="TreeGrafter"/>
</dbReference>
<feature type="compositionally biased region" description="Polar residues" evidence="5">
    <location>
        <begin position="1327"/>
        <end position="1339"/>
    </location>
</feature>
<evidence type="ECO:0000256" key="5">
    <source>
        <dbReference type="SAM" id="MobiDB-lite"/>
    </source>
</evidence>
<feature type="domain" description="PNPLA" evidence="6">
    <location>
        <begin position="670"/>
        <end position="862"/>
    </location>
</feature>
<dbReference type="EMBL" id="MU003695">
    <property type="protein sequence ID" value="KAF2814425.1"/>
    <property type="molecule type" value="Genomic_DNA"/>
</dbReference>
<dbReference type="RefSeq" id="XP_033581389.1">
    <property type="nucleotide sequence ID" value="XM_033727141.1"/>
</dbReference>
<dbReference type="PROSITE" id="PS51635">
    <property type="entry name" value="PNPLA"/>
    <property type="match status" value="1"/>
</dbReference>
<gene>
    <name evidence="7 9" type="ORF">BDZ99DRAFT_555088</name>
</gene>
<accession>A0A6A6Z2M0</accession>
<dbReference type="SUPFAM" id="SSF52151">
    <property type="entry name" value="FabD/lysophospholipase-like"/>
    <property type="match status" value="1"/>
</dbReference>
<dbReference type="GO" id="GO:0019369">
    <property type="term" value="P:arachidonate metabolic process"/>
    <property type="evidence" value="ECO:0007669"/>
    <property type="project" value="TreeGrafter"/>
</dbReference>
<protein>
    <recommendedName>
        <fullName evidence="6">PNPLA domain-containing protein</fullName>
    </recommendedName>
</protein>
<feature type="compositionally biased region" description="Basic residues" evidence="5">
    <location>
        <begin position="1198"/>
        <end position="1211"/>
    </location>
</feature>
<organism evidence="7">
    <name type="scientific">Mytilinidion resinicola</name>
    <dbReference type="NCBI Taxonomy" id="574789"/>
    <lineage>
        <taxon>Eukaryota</taxon>
        <taxon>Fungi</taxon>
        <taxon>Dikarya</taxon>
        <taxon>Ascomycota</taxon>
        <taxon>Pezizomycotina</taxon>
        <taxon>Dothideomycetes</taxon>
        <taxon>Pleosporomycetidae</taxon>
        <taxon>Mytilinidiales</taxon>
        <taxon>Mytilinidiaceae</taxon>
        <taxon>Mytilinidion</taxon>
    </lineage>
</organism>
<dbReference type="InterPro" id="IPR002641">
    <property type="entry name" value="PNPLA_dom"/>
</dbReference>
<dbReference type="Pfam" id="PF01734">
    <property type="entry name" value="Patatin"/>
    <property type="match status" value="1"/>
</dbReference>
<reference evidence="9" key="3">
    <citation type="submission" date="2025-04" db="UniProtKB">
        <authorList>
            <consortium name="RefSeq"/>
        </authorList>
    </citation>
    <scope>IDENTIFICATION</scope>
    <source>
        <strain evidence="9">CBS 304.34</strain>
    </source>
</reference>
<evidence type="ECO:0000256" key="4">
    <source>
        <dbReference type="PROSITE-ProRule" id="PRU01161"/>
    </source>
</evidence>
<dbReference type="GO" id="GO:0047499">
    <property type="term" value="F:calcium-independent phospholipase A2 activity"/>
    <property type="evidence" value="ECO:0007669"/>
    <property type="project" value="TreeGrafter"/>
</dbReference>
<feature type="compositionally biased region" description="Polar residues" evidence="5">
    <location>
        <begin position="1041"/>
        <end position="1057"/>
    </location>
</feature>
<comment type="caution">
    <text evidence="4">Lacks conserved residue(s) required for the propagation of feature annotation.</text>
</comment>
<feature type="compositionally biased region" description="Basic and acidic residues" evidence="5">
    <location>
        <begin position="1134"/>
        <end position="1144"/>
    </location>
</feature>
<feature type="short sequence motif" description="DGA/G" evidence="4">
    <location>
        <begin position="849"/>
        <end position="851"/>
    </location>
</feature>
<dbReference type="Proteomes" id="UP000504636">
    <property type="component" value="Unplaced"/>
</dbReference>
<dbReference type="GeneID" id="54468034"/>
<keyword evidence="1" id="KW-0378">Hydrolase</keyword>
<reference evidence="9" key="2">
    <citation type="submission" date="2020-04" db="EMBL/GenBank/DDBJ databases">
        <authorList>
            <consortium name="NCBI Genome Project"/>
        </authorList>
    </citation>
    <scope>NUCLEOTIDE SEQUENCE</scope>
    <source>
        <strain evidence="9">CBS 304.34</strain>
    </source>
</reference>
<dbReference type="InterPro" id="IPR016035">
    <property type="entry name" value="Acyl_Trfase/lysoPLipase"/>
</dbReference>
<dbReference type="PANTHER" id="PTHR24185:SF1">
    <property type="entry name" value="CALCIUM-INDEPENDENT PHOSPHOLIPASE A2-GAMMA"/>
    <property type="match status" value="1"/>
</dbReference>